<dbReference type="AlphaFoldDB" id="A0A6A5SN34"/>
<feature type="signal peptide" evidence="8">
    <location>
        <begin position="1"/>
        <end position="17"/>
    </location>
</feature>
<evidence type="ECO:0000256" key="4">
    <source>
        <dbReference type="ARBA" id="ARBA00022723"/>
    </source>
</evidence>
<keyword evidence="3" id="KW-0349">Heme</keyword>
<protein>
    <submittedName>
        <fullName evidence="10">Cloroperoxidase</fullName>
    </submittedName>
</protein>
<keyword evidence="11" id="KW-1185">Reference proteome</keyword>
<evidence type="ECO:0000313" key="11">
    <source>
        <dbReference type="Proteomes" id="UP000800038"/>
    </source>
</evidence>
<comment type="cofactor">
    <cofactor evidence="1">
        <name>heme b</name>
        <dbReference type="ChEBI" id="CHEBI:60344"/>
    </cofactor>
</comment>
<reference evidence="10" key="1">
    <citation type="journal article" date="2020" name="Stud. Mycol.">
        <title>101 Dothideomycetes genomes: a test case for predicting lifestyles and emergence of pathogens.</title>
        <authorList>
            <person name="Haridas S."/>
            <person name="Albert R."/>
            <person name="Binder M."/>
            <person name="Bloem J."/>
            <person name="Labutti K."/>
            <person name="Salamov A."/>
            <person name="Andreopoulos B."/>
            <person name="Baker S."/>
            <person name="Barry K."/>
            <person name="Bills G."/>
            <person name="Bluhm B."/>
            <person name="Cannon C."/>
            <person name="Castanera R."/>
            <person name="Culley D."/>
            <person name="Daum C."/>
            <person name="Ezra D."/>
            <person name="Gonzalez J."/>
            <person name="Henrissat B."/>
            <person name="Kuo A."/>
            <person name="Liang C."/>
            <person name="Lipzen A."/>
            <person name="Lutzoni F."/>
            <person name="Magnuson J."/>
            <person name="Mondo S."/>
            <person name="Nolan M."/>
            <person name="Ohm R."/>
            <person name="Pangilinan J."/>
            <person name="Park H.-J."/>
            <person name="Ramirez L."/>
            <person name="Alfaro M."/>
            <person name="Sun H."/>
            <person name="Tritt A."/>
            <person name="Yoshinaga Y."/>
            <person name="Zwiers L.-H."/>
            <person name="Turgeon B."/>
            <person name="Goodwin S."/>
            <person name="Spatafora J."/>
            <person name="Crous P."/>
            <person name="Grigoriev I."/>
        </authorList>
    </citation>
    <scope>NUCLEOTIDE SEQUENCE</scope>
    <source>
        <strain evidence="10">CBS 161.51</strain>
    </source>
</reference>
<dbReference type="EMBL" id="ML976052">
    <property type="protein sequence ID" value="KAF1941110.1"/>
    <property type="molecule type" value="Genomic_DNA"/>
</dbReference>
<feature type="chain" id="PRO_5025631079" evidence="8">
    <location>
        <begin position="18"/>
        <end position="358"/>
    </location>
</feature>
<evidence type="ECO:0000256" key="2">
    <source>
        <dbReference type="ARBA" id="ARBA00022559"/>
    </source>
</evidence>
<evidence type="ECO:0000256" key="6">
    <source>
        <dbReference type="ARBA" id="ARBA00023004"/>
    </source>
</evidence>
<dbReference type="SUPFAM" id="SSF47571">
    <property type="entry name" value="Cloroperoxidase"/>
    <property type="match status" value="1"/>
</dbReference>
<dbReference type="PANTHER" id="PTHR33577">
    <property type="entry name" value="STERIGMATOCYSTIN BIOSYNTHESIS PEROXIDASE STCC-RELATED"/>
    <property type="match status" value="1"/>
</dbReference>
<dbReference type="Gene3D" id="1.10.489.10">
    <property type="entry name" value="Chloroperoxidase-like"/>
    <property type="match status" value="2"/>
</dbReference>
<comment type="similarity">
    <text evidence="7">Belongs to the chloroperoxidase family.</text>
</comment>
<feature type="domain" description="Heme haloperoxidase family profile" evidence="9">
    <location>
        <begin position="34"/>
        <end position="239"/>
    </location>
</feature>
<sequence>MRFTQAITLALPAITAAYPVGQAVIVASDKRPEPGYKFQAPGPNDSRGPCPGLNLLANYGYLPRNGYVTYGQVLAATARGFNMGADLAVVLATFALLGSEDFNSLSFYLGFDKGGIGGLNPHSIVEADVCPNREDYYLGCGDNQHLYPRLFKQMVGFAAADPNKSFNMNIMSLGAFAFYPQFFPNGTYGEGGVPNAKSILTIIGAQYNFKKNEFTYVPERWPDNWYRRATPYSAVQALAEGLEAQLGTPNLNIQTVPCNIYMGLNSITPLALAGTEANTAKGVTWALSVLNPILSSTVLGCPASTLSPNVLFPNATQLGGPVNSPNVPSNANTGNKVYTKVYFGGSTAPTSPTCNNAS</sequence>
<gene>
    <name evidence="10" type="ORF">EJ02DRAFT_493000</name>
</gene>
<evidence type="ECO:0000256" key="5">
    <source>
        <dbReference type="ARBA" id="ARBA00023002"/>
    </source>
</evidence>
<evidence type="ECO:0000256" key="3">
    <source>
        <dbReference type="ARBA" id="ARBA00022617"/>
    </source>
</evidence>
<dbReference type="OrthoDB" id="407298at2759"/>
<accession>A0A6A5SN34</accession>
<keyword evidence="2 10" id="KW-0575">Peroxidase</keyword>
<evidence type="ECO:0000256" key="8">
    <source>
        <dbReference type="SAM" id="SignalP"/>
    </source>
</evidence>
<dbReference type="Pfam" id="PF01328">
    <property type="entry name" value="Peroxidase_2"/>
    <property type="match status" value="1"/>
</dbReference>
<evidence type="ECO:0000256" key="7">
    <source>
        <dbReference type="ARBA" id="ARBA00025795"/>
    </source>
</evidence>
<keyword evidence="5" id="KW-0560">Oxidoreductase</keyword>
<dbReference type="Proteomes" id="UP000800038">
    <property type="component" value="Unassembled WGS sequence"/>
</dbReference>
<keyword evidence="6" id="KW-0408">Iron</keyword>
<proteinExistence type="inferred from homology"/>
<evidence type="ECO:0000259" key="9">
    <source>
        <dbReference type="PROSITE" id="PS51405"/>
    </source>
</evidence>
<dbReference type="GO" id="GO:0046872">
    <property type="term" value="F:metal ion binding"/>
    <property type="evidence" value="ECO:0007669"/>
    <property type="project" value="UniProtKB-KW"/>
</dbReference>
<keyword evidence="4" id="KW-0479">Metal-binding</keyword>
<organism evidence="10 11">
    <name type="scientific">Clathrospora elynae</name>
    <dbReference type="NCBI Taxonomy" id="706981"/>
    <lineage>
        <taxon>Eukaryota</taxon>
        <taxon>Fungi</taxon>
        <taxon>Dikarya</taxon>
        <taxon>Ascomycota</taxon>
        <taxon>Pezizomycotina</taxon>
        <taxon>Dothideomycetes</taxon>
        <taxon>Pleosporomycetidae</taxon>
        <taxon>Pleosporales</taxon>
        <taxon>Diademaceae</taxon>
        <taxon>Clathrospora</taxon>
    </lineage>
</organism>
<evidence type="ECO:0000313" key="10">
    <source>
        <dbReference type="EMBL" id="KAF1941110.1"/>
    </source>
</evidence>
<dbReference type="PANTHER" id="PTHR33577:SF1">
    <property type="entry name" value="HEME HALOPEROXIDASE FAMILY PROFILE DOMAIN-CONTAINING PROTEIN"/>
    <property type="match status" value="1"/>
</dbReference>
<dbReference type="InterPro" id="IPR000028">
    <property type="entry name" value="Chloroperoxidase"/>
</dbReference>
<dbReference type="GO" id="GO:0004601">
    <property type="term" value="F:peroxidase activity"/>
    <property type="evidence" value="ECO:0007669"/>
    <property type="project" value="UniProtKB-KW"/>
</dbReference>
<keyword evidence="8" id="KW-0732">Signal</keyword>
<name>A0A6A5SN34_9PLEO</name>
<dbReference type="InterPro" id="IPR036851">
    <property type="entry name" value="Chloroperoxidase-like_sf"/>
</dbReference>
<evidence type="ECO:0000256" key="1">
    <source>
        <dbReference type="ARBA" id="ARBA00001970"/>
    </source>
</evidence>
<dbReference type="PROSITE" id="PS51405">
    <property type="entry name" value="HEME_HALOPEROXIDASE"/>
    <property type="match status" value="1"/>
</dbReference>